<comment type="caution">
    <text evidence="2">The sequence shown here is derived from an EMBL/GenBank/DDBJ whole genome shotgun (WGS) entry which is preliminary data.</text>
</comment>
<reference evidence="2 3" key="1">
    <citation type="submission" date="2019-03" db="EMBL/GenBank/DDBJ databases">
        <title>Genomic Encyclopedia of Archaeal and Bacterial Type Strains, Phase II (KMG-II): from individual species to whole genera.</title>
        <authorList>
            <person name="Goeker M."/>
        </authorList>
    </citation>
    <scope>NUCLEOTIDE SEQUENCE [LARGE SCALE GENOMIC DNA]</scope>
    <source>
        <strain evidence="2 3">DSM 19034</strain>
    </source>
</reference>
<dbReference type="Proteomes" id="UP000295499">
    <property type="component" value="Unassembled WGS sequence"/>
</dbReference>
<evidence type="ECO:0000256" key="1">
    <source>
        <dbReference type="SAM" id="Phobius"/>
    </source>
</evidence>
<keyword evidence="1" id="KW-0812">Transmembrane</keyword>
<sequence length="433" mass="47678">MRNSAWYHKLWRRKFESLPVKDAADASWANMRGILDANIPVSSVPGNAANPSWTWGAFKGLLYVVSTVVAVSIVSYIVTKPQDKLTTQKKHRDQKEIINLSIDSSVINSRLILSDKMDSLMGIRNPVKGIGVDEQINTAVPIFRPGSIILGGGAKSKALADTNVDVAERQLLPIEPLFLKGASDFAVGIDIDNKYLTGVTSTSEKQITFAKTYGKIKSPEILKRKSAKDKRVKDRKITGQKQLLSYGISTGANLRKDVTNLYVGIFGSYGIGKNFQVSAGLNMNSYEMIAGEFSHASYFRPDSLPAFTIADGRKVIAVDIPIKISYNLSKYLSINLGPMLSFPVSKSAVVSQVNPVADVQDTLNHGKEISKFLGNSLINKAHFGLTGGISIHLKRFDINGTYQLLTPYRITDSLGSYSKRNRFFRIGLGYRFK</sequence>
<accession>A0A4R6IF43</accession>
<evidence type="ECO:0000313" key="3">
    <source>
        <dbReference type="Proteomes" id="UP000295499"/>
    </source>
</evidence>
<dbReference type="RefSeq" id="WP_133557379.1">
    <property type="nucleotide sequence ID" value="NZ_SNWM01000004.1"/>
</dbReference>
<gene>
    <name evidence="2" type="ORF">CLV32_3315</name>
</gene>
<organism evidence="2 3">
    <name type="scientific">Pedobacter duraquae</name>
    <dbReference type="NCBI Taxonomy" id="425511"/>
    <lineage>
        <taxon>Bacteria</taxon>
        <taxon>Pseudomonadati</taxon>
        <taxon>Bacteroidota</taxon>
        <taxon>Sphingobacteriia</taxon>
        <taxon>Sphingobacteriales</taxon>
        <taxon>Sphingobacteriaceae</taxon>
        <taxon>Pedobacter</taxon>
    </lineage>
</organism>
<dbReference type="OrthoDB" id="794435at2"/>
<keyword evidence="3" id="KW-1185">Reference proteome</keyword>
<proteinExistence type="predicted"/>
<keyword evidence="1" id="KW-1133">Transmembrane helix</keyword>
<protein>
    <submittedName>
        <fullName evidence="2">Outer membrane protein with beta-barrel domain</fullName>
    </submittedName>
</protein>
<keyword evidence="1" id="KW-0472">Membrane</keyword>
<feature type="transmembrane region" description="Helical" evidence="1">
    <location>
        <begin position="60"/>
        <end position="79"/>
    </location>
</feature>
<dbReference type="AlphaFoldDB" id="A0A4R6IF43"/>
<name>A0A4R6IF43_9SPHI</name>
<dbReference type="EMBL" id="SNWM01000004">
    <property type="protein sequence ID" value="TDO20682.1"/>
    <property type="molecule type" value="Genomic_DNA"/>
</dbReference>
<evidence type="ECO:0000313" key="2">
    <source>
        <dbReference type="EMBL" id="TDO20682.1"/>
    </source>
</evidence>